<organism evidence="2 3">
    <name type="scientific">Populus tomentosa</name>
    <name type="common">Chinese white poplar</name>
    <dbReference type="NCBI Taxonomy" id="118781"/>
    <lineage>
        <taxon>Eukaryota</taxon>
        <taxon>Viridiplantae</taxon>
        <taxon>Streptophyta</taxon>
        <taxon>Embryophyta</taxon>
        <taxon>Tracheophyta</taxon>
        <taxon>Spermatophyta</taxon>
        <taxon>Magnoliopsida</taxon>
        <taxon>eudicotyledons</taxon>
        <taxon>Gunneridae</taxon>
        <taxon>Pentapetalae</taxon>
        <taxon>rosids</taxon>
        <taxon>fabids</taxon>
        <taxon>Malpighiales</taxon>
        <taxon>Salicaceae</taxon>
        <taxon>Saliceae</taxon>
        <taxon>Populus</taxon>
    </lineage>
</organism>
<evidence type="ECO:0000256" key="1">
    <source>
        <dbReference type="SAM" id="MobiDB-lite"/>
    </source>
</evidence>
<accession>A0A8X7YLJ2</accession>
<dbReference type="InterPro" id="IPR008480">
    <property type="entry name" value="DUF761_pln"/>
</dbReference>
<evidence type="ECO:0008006" key="4">
    <source>
        <dbReference type="Google" id="ProtNLM"/>
    </source>
</evidence>
<dbReference type="EMBL" id="JAAWWB010000022">
    <property type="protein sequence ID" value="KAG6755068.1"/>
    <property type="molecule type" value="Genomic_DNA"/>
</dbReference>
<feature type="region of interest" description="Disordered" evidence="1">
    <location>
        <begin position="137"/>
        <end position="171"/>
    </location>
</feature>
<dbReference type="OrthoDB" id="680761at2759"/>
<sequence>MEKPPPNLAQGSINAFKSKDYPQKAKGGAIHRLPFLYIYLYFLYFQSLRSSSTTASFGSSFPTLSVDYGSFSSSSKGINKHGIYEEHVVMRRQRSVPTSPSSAYSAFIKTVRLNEETVNKESREKTRAAHQRKLSIVHESVEHENPSSANSQEGKRLETSTAVRSGEAIRHKKKAVVPKALQRSKSEIVKRVVIDESKNIIRRIETENYEPPDSDEEKNEYANMSNEDLNRRVEEFIQRFNKQIRLQREVYSRK</sequence>
<comment type="caution">
    <text evidence="2">The sequence shown here is derived from an EMBL/GenBank/DDBJ whole genome shotgun (WGS) entry which is preliminary data.</text>
</comment>
<dbReference type="Proteomes" id="UP000886885">
    <property type="component" value="Chromosome 11D"/>
</dbReference>
<evidence type="ECO:0000313" key="3">
    <source>
        <dbReference type="Proteomes" id="UP000886885"/>
    </source>
</evidence>
<reference evidence="2" key="1">
    <citation type="journal article" date="2020" name="bioRxiv">
        <title>Hybrid origin of Populus tomentosa Carr. identified through genome sequencing and phylogenomic analysis.</title>
        <authorList>
            <person name="An X."/>
            <person name="Gao K."/>
            <person name="Chen Z."/>
            <person name="Li J."/>
            <person name="Yang X."/>
            <person name="Yang X."/>
            <person name="Zhou J."/>
            <person name="Guo T."/>
            <person name="Zhao T."/>
            <person name="Huang S."/>
            <person name="Miao D."/>
            <person name="Khan W.U."/>
            <person name="Rao P."/>
            <person name="Ye M."/>
            <person name="Lei B."/>
            <person name="Liao W."/>
            <person name="Wang J."/>
            <person name="Ji L."/>
            <person name="Li Y."/>
            <person name="Guo B."/>
            <person name="Mustafa N.S."/>
            <person name="Li S."/>
            <person name="Yun Q."/>
            <person name="Keller S.R."/>
            <person name="Mao J."/>
            <person name="Zhang R."/>
            <person name="Strauss S.H."/>
        </authorList>
    </citation>
    <scope>NUCLEOTIDE SEQUENCE</scope>
    <source>
        <strain evidence="2">GM15</strain>
        <tissue evidence="2">Leaf</tissue>
    </source>
</reference>
<keyword evidence="3" id="KW-1185">Reference proteome</keyword>
<dbReference type="Pfam" id="PF05553">
    <property type="entry name" value="DUF761"/>
    <property type="match status" value="1"/>
</dbReference>
<evidence type="ECO:0000313" key="2">
    <source>
        <dbReference type="EMBL" id="KAG6755068.1"/>
    </source>
</evidence>
<gene>
    <name evidence="2" type="ORF">POTOM_040882</name>
</gene>
<protein>
    <recommendedName>
        <fullName evidence="4">Cotton fiber protein</fullName>
    </recommendedName>
</protein>
<proteinExistence type="predicted"/>
<dbReference type="PANTHER" id="PTHR35997:SF6">
    <property type="entry name" value="COTTON FIBER PROTEIN"/>
    <property type="match status" value="1"/>
</dbReference>
<name>A0A8X7YLJ2_POPTO</name>
<dbReference type="AlphaFoldDB" id="A0A8X7YLJ2"/>
<dbReference type="PANTHER" id="PTHR35997">
    <property type="entry name" value="COTTON FIBER PROTEIN-RELATED"/>
    <property type="match status" value="1"/>
</dbReference>